<evidence type="ECO:0000313" key="2">
    <source>
        <dbReference type="EMBL" id="GAA0926838.1"/>
    </source>
</evidence>
<keyword evidence="3" id="KW-1185">Reference proteome</keyword>
<organism evidence="2 3">
    <name type="scientific">Pseudonocardia zijingensis</name>
    <dbReference type="NCBI Taxonomy" id="153376"/>
    <lineage>
        <taxon>Bacteria</taxon>
        <taxon>Bacillati</taxon>
        <taxon>Actinomycetota</taxon>
        <taxon>Actinomycetes</taxon>
        <taxon>Pseudonocardiales</taxon>
        <taxon>Pseudonocardiaceae</taxon>
        <taxon>Pseudonocardia</taxon>
    </lineage>
</organism>
<feature type="signal peptide" evidence="1">
    <location>
        <begin position="1"/>
        <end position="28"/>
    </location>
</feature>
<comment type="caution">
    <text evidence="2">The sequence shown here is derived from an EMBL/GenBank/DDBJ whole genome shotgun (WGS) entry which is preliminary data.</text>
</comment>
<dbReference type="EMBL" id="BAAAHP010000033">
    <property type="protein sequence ID" value="GAA0926838.1"/>
    <property type="molecule type" value="Genomic_DNA"/>
</dbReference>
<feature type="chain" id="PRO_5046142984" description="Secreted protein" evidence="1">
    <location>
        <begin position="29"/>
        <end position="143"/>
    </location>
</feature>
<dbReference type="Proteomes" id="UP001499967">
    <property type="component" value="Unassembled WGS sequence"/>
</dbReference>
<keyword evidence="1" id="KW-0732">Signal</keyword>
<gene>
    <name evidence="2" type="ORF">GCM10009559_12240</name>
</gene>
<reference evidence="2 3" key="1">
    <citation type="journal article" date="2019" name="Int. J. Syst. Evol. Microbiol.">
        <title>The Global Catalogue of Microorganisms (GCM) 10K type strain sequencing project: providing services to taxonomists for standard genome sequencing and annotation.</title>
        <authorList>
            <consortium name="The Broad Institute Genomics Platform"/>
            <consortium name="The Broad Institute Genome Sequencing Center for Infectious Disease"/>
            <person name="Wu L."/>
            <person name="Ma J."/>
        </authorList>
    </citation>
    <scope>NUCLEOTIDE SEQUENCE [LARGE SCALE GENOMIC DNA]</scope>
    <source>
        <strain evidence="2 3">JCM 11117</strain>
    </source>
</reference>
<evidence type="ECO:0000256" key="1">
    <source>
        <dbReference type="SAM" id="SignalP"/>
    </source>
</evidence>
<name>A0ABN1PEI4_9PSEU</name>
<sequence length="143" mass="15751">MRPGILGSVIAACIAALATIVIPGQANAGERIGDCEILLDHPHNSGHRPGTVDADMRIRCRTPQKYLGVESFLYRESVNPGHRWMVTGKPSKAENAKYVTSVAFEDCQNAKYQSKANFLIIDNAGVRHERFDVWSPVVDITCK</sequence>
<protein>
    <recommendedName>
        <fullName evidence="4">Secreted protein</fullName>
    </recommendedName>
</protein>
<proteinExistence type="predicted"/>
<accession>A0ABN1PEI4</accession>
<evidence type="ECO:0008006" key="4">
    <source>
        <dbReference type="Google" id="ProtNLM"/>
    </source>
</evidence>
<evidence type="ECO:0000313" key="3">
    <source>
        <dbReference type="Proteomes" id="UP001499967"/>
    </source>
</evidence>